<dbReference type="Proteomes" id="UP000074310">
    <property type="component" value="Unassembled WGS sequence"/>
</dbReference>
<feature type="transmembrane region" description="Helical" evidence="3">
    <location>
        <begin position="127"/>
        <end position="148"/>
    </location>
</feature>
<dbReference type="NCBIfam" id="TIGR00254">
    <property type="entry name" value="GGDEF"/>
    <property type="match status" value="1"/>
</dbReference>
<dbReference type="AlphaFoldDB" id="A0A147I0Z2"/>
<keyword evidence="3" id="KW-1133">Transmembrane helix</keyword>
<gene>
    <name evidence="5" type="ORF">NS334_11025</name>
</gene>
<dbReference type="SUPFAM" id="SSF55073">
    <property type="entry name" value="Nucleotide cyclase"/>
    <property type="match status" value="1"/>
</dbReference>
<sequence length="406" mass="43603">MTAGQGRQGGVTGALYALIVNVCIALLFAASFAVVRASYPQQRASIVFCMTYAWGTLTPLSELAVHYTPQTLFFVALSYGSFTVSMLCFLAGVALIAERPLPAWLIPTLAAAALVGRVGIWNVSRDTLLFGVVFQAPYYIIFVINTAIAARAARTSRDPMWLLLGIIFAASACYFMAKPFFAAAFGFGDDPRAYATSGYALFSQAVGGLLMVMSGLAVLLMIIRLALRSSQEASETDTLTNVANRRGFERQAAAMLAQAERDGKPLAAIMFDLDHFKRVNDSFGHATGDGVLRAVAQAAQRALPDTALIARLGGEEFCALLDRTTLRGAALVGQAIRDAVAEIDPHLPRVTISGGIAQLRPTDTLVTLLDRADRRAYEAKANGRDRIYPLLSLDRSAEPEEGPLLL</sequence>
<evidence type="ECO:0000256" key="3">
    <source>
        <dbReference type="SAM" id="Phobius"/>
    </source>
</evidence>
<comment type="caution">
    <text evidence="5">The sequence shown here is derived from an EMBL/GenBank/DDBJ whole genome shotgun (WGS) entry which is preliminary data.</text>
</comment>
<feature type="domain" description="GGDEF" evidence="4">
    <location>
        <begin position="264"/>
        <end position="392"/>
    </location>
</feature>
<dbReference type="GO" id="GO:0043709">
    <property type="term" value="P:cell adhesion involved in single-species biofilm formation"/>
    <property type="evidence" value="ECO:0007669"/>
    <property type="project" value="TreeGrafter"/>
</dbReference>
<feature type="transmembrane region" description="Helical" evidence="3">
    <location>
        <begin position="201"/>
        <end position="223"/>
    </location>
</feature>
<dbReference type="FunFam" id="3.30.70.270:FF:000001">
    <property type="entry name" value="Diguanylate cyclase domain protein"/>
    <property type="match status" value="1"/>
</dbReference>
<evidence type="ECO:0000313" key="6">
    <source>
        <dbReference type="Proteomes" id="UP000074310"/>
    </source>
</evidence>
<dbReference type="InterPro" id="IPR029787">
    <property type="entry name" value="Nucleotide_cyclase"/>
</dbReference>
<feature type="transmembrane region" description="Helical" evidence="3">
    <location>
        <begin position="160"/>
        <end position="181"/>
    </location>
</feature>
<comment type="catalytic activity">
    <reaction evidence="2">
        <text>2 GTP = 3',3'-c-di-GMP + 2 diphosphate</text>
        <dbReference type="Rhea" id="RHEA:24898"/>
        <dbReference type="ChEBI" id="CHEBI:33019"/>
        <dbReference type="ChEBI" id="CHEBI:37565"/>
        <dbReference type="ChEBI" id="CHEBI:58805"/>
        <dbReference type="EC" id="2.7.7.65"/>
    </reaction>
</comment>
<organism evidence="5 6">
    <name type="scientific">Sphingomonas endophytica</name>
    <dbReference type="NCBI Taxonomy" id="869719"/>
    <lineage>
        <taxon>Bacteria</taxon>
        <taxon>Pseudomonadati</taxon>
        <taxon>Pseudomonadota</taxon>
        <taxon>Alphaproteobacteria</taxon>
        <taxon>Sphingomonadales</taxon>
        <taxon>Sphingomonadaceae</taxon>
        <taxon>Sphingomonas</taxon>
    </lineage>
</organism>
<dbReference type="InterPro" id="IPR000160">
    <property type="entry name" value="GGDEF_dom"/>
</dbReference>
<evidence type="ECO:0000256" key="1">
    <source>
        <dbReference type="ARBA" id="ARBA00012528"/>
    </source>
</evidence>
<evidence type="ECO:0000256" key="2">
    <source>
        <dbReference type="ARBA" id="ARBA00034247"/>
    </source>
</evidence>
<dbReference type="InterPro" id="IPR050469">
    <property type="entry name" value="Diguanylate_Cyclase"/>
</dbReference>
<dbReference type="PROSITE" id="PS50887">
    <property type="entry name" value="GGDEF"/>
    <property type="match status" value="1"/>
</dbReference>
<feature type="transmembrane region" description="Helical" evidence="3">
    <location>
        <begin position="103"/>
        <end position="121"/>
    </location>
</feature>
<proteinExistence type="predicted"/>
<accession>A0A147I0Z2</accession>
<reference evidence="5 6" key="1">
    <citation type="journal article" date="2016" name="Front. Microbiol.">
        <title>Genomic Resource of Rice Seed Associated Bacteria.</title>
        <authorList>
            <person name="Midha S."/>
            <person name="Bansal K."/>
            <person name="Sharma S."/>
            <person name="Kumar N."/>
            <person name="Patil P.P."/>
            <person name="Chaudhry V."/>
            <person name="Patil P.B."/>
        </authorList>
    </citation>
    <scope>NUCLEOTIDE SEQUENCE [LARGE SCALE GENOMIC DNA]</scope>
    <source>
        <strain evidence="5 6">NS334</strain>
    </source>
</reference>
<dbReference type="RefSeq" id="WP_058756007.1">
    <property type="nucleotide sequence ID" value="NZ_LDTB01000044.1"/>
</dbReference>
<dbReference type="GO" id="GO:0052621">
    <property type="term" value="F:diguanylate cyclase activity"/>
    <property type="evidence" value="ECO:0007669"/>
    <property type="project" value="UniProtKB-EC"/>
</dbReference>
<evidence type="ECO:0000259" key="4">
    <source>
        <dbReference type="PROSITE" id="PS50887"/>
    </source>
</evidence>
<dbReference type="SMART" id="SM00267">
    <property type="entry name" value="GGDEF"/>
    <property type="match status" value="1"/>
</dbReference>
<dbReference type="Gene3D" id="3.30.70.270">
    <property type="match status" value="1"/>
</dbReference>
<dbReference type="EC" id="2.7.7.65" evidence="1"/>
<evidence type="ECO:0000313" key="5">
    <source>
        <dbReference type="EMBL" id="KTT71097.1"/>
    </source>
</evidence>
<keyword evidence="3" id="KW-0472">Membrane</keyword>
<name>A0A147I0Z2_9SPHN</name>
<dbReference type="InterPro" id="IPR043128">
    <property type="entry name" value="Rev_trsase/Diguanyl_cyclase"/>
</dbReference>
<feature type="transmembrane region" description="Helical" evidence="3">
    <location>
        <begin position="73"/>
        <end position="96"/>
    </location>
</feature>
<dbReference type="PANTHER" id="PTHR45138:SF9">
    <property type="entry name" value="DIGUANYLATE CYCLASE DGCM-RELATED"/>
    <property type="match status" value="1"/>
</dbReference>
<keyword evidence="3" id="KW-0812">Transmembrane</keyword>
<dbReference type="GO" id="GO:1902201">
    <property type="term" value="P:negative regulation of bacterial-type flagellum-dependent cell motility"/>
    <property type="evidence" value="ECO:0007669"/>
    <property type="project" value="TreeGrafter"/>
</dbReference>
<feature type="transmembrane region" description="Helical" evidence="3">
    <location>
        <begin position="14"/>
        <end position="35"/>
    </location>
</feature>
<keyword evidence="6" id="KW-1185">Reference proteome</keyword>
<dbReference type="PANTHER" id="PTHR45138">
    <property type="entry name" value="REGULATORY COMPONENTS OF SENSORY TRANSDUCTION SYSTEM"/>
    <property type="match status" value="1"/>
</dbReference>
<dbReference type="CDD" id="cd01949">
    <property type="entry name" value="GGDEF"/>
    <property type="match status" value="1"/>
</dbReference>
<protein>
    <recommendedName>
        <fullName evidence="1">diguanylate cyclase</fullName>
        <ecNumber evidence="1">2.7.7.65</ecNumber>
    </recommendedName>
</protein>
<dbReference type="GO" id="GO:0005886">
    <property type="term" value="C:plasma membrane"/>
    <property type="evidence" value="ECO:0007669"/>
    <property type="project" value="TreeGrafter"/>
</dbReference>
<dbReference type="Pfam" id="PF00990">
    <property type="entry name" value="GGDEF"/>
    <property type="match status" value="1"/>
</dbReference>
<dbReference type="EMBL" id="LDTB01000044">
    <property type="protein sequence ID" value="KTT71097.1"/>
    <property type="molecule type" value="Genomic_DNA"/>
</dbReference>